<comment type="caution">
    <text evidence="1">The sequence shown here is derived from an EMBL/GenBank/DDBJ whole genome shotgun (WGS) entry which is preliminary data.</text>
</comment>
<name>A0ABS4REE0_9BACI</name>
<evidence type="ECO:0000313" key="2">
    <source>
        <dbReference type="Proteomes" id="UP001519293"/>
    </source>
</evidence>
<keyword evidence="2" id="KW-1185">Reference proteome</keyword>
<dbReference type="PANTHER" id="PTHR41260:SF1">
    <property type="entry name" value="PROTEIN ECSC"/>
    <property type="match status" value="1"/>
</dbReference>
<dbReference type="Pfam" id="PF12787">
    <property type="entry name" value="EcsC"/>
    <property type="match status" value="1"/>
</dbReference>
<dbReference type="RefSeq" id="WP_066392620.1">
    <property type="nucleotide sequence ID" value="NZ_JAGIKZ010000007.1"/>
</dbReference>
<accession>A0ABS4REE0</accession>
<reference evidence="1 2" key="1">
    <citation type="submission" date="2021-03" db="EMBL/GenBank/DDBJ databases">
        <title>Genomic Encyclopedia of Type Strains, Phase IV (KMG-IV): sequencing the most valuable type-strain genomes for metagenomic binning, comparative biology and taxonomic classification.</title>
        <authorList>
            <person name="Goeker M."/>
        </authorList>
    </citation>
    <scope>NUCLEOTIDE SEQUENCE [LARGE SCALE GENOMIC DNA]</scope>
    <source>
        <strain evidence="1 2">DSM 26675</strain>
    </source>
</reference>
<gene>
    <name evidence="1" type="ORF">J2Z40_001646</name>
</gene>
<dbReference type="EMBL" id="JAGIKZ010000007">
    <property type="protein sequence ID" value="MBP2241084.1"/>
    <property type="molecule type" value="Genomic_DNA"/>
</dbReference>
<organism evidence="1 2">
    <name type="scientific">Cytobacillus eiseniae</name>
    <dbReference type="NCBI Taxonomy" id="762947"/>
    <lineage>
        <taxon>Bacteria</taxon>
        <taxon>Bacillati</taxon>
        <taxon>Bacillota</taxon>
        <taxon>Bacilli</taxon>
        <taxon>Bacillales</taxon>
        <taxon>Bacillaceae</taxon>
        <taxon>Cytobacillus</taxon>
    </lineage>
</organism>
<sequence length="241" mass="27811">MDEYNLTVVQEIDDWKRRMRRKSGILNRLSKKAQTKVNNWIPEKAHQVMTESIKNMVKATLVGSNMTTKKNQLAFPSLAEMDEQLMKKLSTYRKTAIVEGAGTGAGGILLGLADFPLLLSIKMKFLFEAATIYGFDTNEYEERLFILHVFQLAFSSDEKRKEMMEIIENWDRRKTELMDMDWQEFQQEYRDYIDFVKMLQLLPGIGAAVGAVANNNLLEQLGEVAKNSYRIRKLKTAPKPD</sequence>
<dbReference type="PANTHER" id="PTHR41260">
    <property type="entry name" value="PROTEIN ECSC"/>
    <property type="match status" value="1"/>
</dbReference>
<proteinExistence type="predicted"/>
<dbReference type="Proteomes" id="UP001519293">
    <property type="component" value="Unassembled WGS sequence"/>
</dbReference>
<evidence type="ECO:0000313" key="1">
    <source>
        <dbReference type="EMBL" id="MBP2241084.1"/>
    </source>
</evidence>
<protein>
    <submittedName>
        <fullName evidence="1">Uncharacterized protein (DUF697 family)</fullName>
    </submittedName>
</protein>
<dbReference type="InterPro" id="IPR024787">
    <property type="entry name" value="EcsC"/>
</dbReference>